<evidence type="ECO:0000256" key="1">
    <source>
        <dbReference type="SAM" id="Phobius"/>
    </source>
</evidence>
<keyword evidence="1" id="KW-1133">Transmembrane helix</keyword>
<feature type="domain" description="Microcin J25-processing protein McjB C-terminal" evidence="2">
    <location>
        <begin position="22"/>
        <end position="134"/>
    </location>
</feature>
<dbReference type="RefSeq" id="WP_103940683.1">
    <property type="nucleotide sequence ID" value="NZ_FNVO01000012.1"/>
</dbReference>
<protein>
    <submittedName>
        <fullName evidence="3">Transglutaminase-like superfamily protein</fullName>
    </submittedName>
</protein>
<dbReference type="OrthoDB" id="583768at2"/>
<dbReference type="InterPro" id="IPR053521">
    <property type="entry name" value="McjB-like"/>
</dbReference>
<proteinExistence type="predicted"/>
<dbReference type="Proteomes" id="UP000236723">
    <property type="component" value="Unassembled WGS sequence"/>
</dbReference>
<evidence type="ECO:0000259" key="2">
    <source>
        <dbReference type="Pfam" id="PF13471"/>
    </source>
</evidence>
<name>A0A1H6D056_9ACTN</name>
<dbReference type="InterPro" id="IPR032708">
    <property type="entry name" value="McjB_C"/>
</dbReference>
<keyword evidence="1" id="KW-0472">Membrane</keyword>
<dbReference type="NCBIfam" id="NF033537">
    <property type="entry name" value="lasso_biosyn_B2"/>
    <property type="match status" value="1"/>
</dbReference>
<accession>A0A1H6D056</accession>
<dbReference type="AlphaFoldDB" id="A0A1H6D056"/>
<feature type="transmembrane region" description="Helical" evidence="1">
    <location>
        <begin position="15"/>
        <end position="32"/>
    </location>
</feature>
<reference evidence="4" key="1">
    <citation type="submission" date="2016-10" db="EMBL/GenBank/DDBJ databases">
        <authorList>
            <person name="Varghese N."/>
            <person name="Submissions S."/>
        </authorList>
    </citation>
    <scope>NUCLEOTIDE SEQUENCE [LARGE SCALE GENOMIC DNA]</scope>
    <source>
        <strain evidence="4">DSM 43163</strain>
    </source>
</reference>
<evidence type="ECO:0000313" key="3">
    <source>
        <dbReference type="EMBL" id="SEG78809.1"/>
    </source>
</evidence>
<evidence type="ECO:0000313" key="4">
    <source>
        <dbReference type="Proteomes" id="UP000236723"/>
    </source>
</evidence>
<dbReference type="EMBL" id="FNVO01000012">
    <property type="protein sequence ID" value="SEG78809.1"/>
    <property type="molecule type" value="Genomic_DNA"/>
</dbReference>
<gene>
    <name evidence="3" type="ORF">SAMN04489712_112127</name>
</gene>
<dbReference type="Pfam" id="PF13471">
    <property type="entry name" value="Transglut_core3"/>
    <property type="match status" value="1"/>
</dbReference>
<organism evidence="3 4">
    <name type="scientific">Thermomonospora echinospora</name>
    <dbReference type="NCBI Taxonomy" id="1992"/>
    <lineage>
        <taxon>Bacteria</taxon>
        <taxon>Bacillati</taxon>
        <taxon>Actinomycetota</taxon>
        <taxon>Actinomycetes</taxon>
        <taxon>Streptosporangiales</taxon>
        <taxon>Thermomonosporaceae</taxon>
        <taxon>Thermomonospora</taxon>
    </lineage>
</organism>
<sequence length="138" mass="15475">MSERVLIETGVAPPWYQWPAALCAVGIARVLAKLPPRRLRRALEFARRGARPATRQDALRARNAVVAVSMRCKGQWCLQRSIATALLCRMRGCWPDWCTGVRTQPFGAHAWVAVDGEPINENIKDIRSFHVVMTVPSL</sequence>
<keyword evidence="4" id="KW-1185">Reference proteome</keyword>
<keyword evidence="1" id="KW-0812">Transmembrane</keyword>